<organism evidence="2 3">
    <name type="scientific">Nocardioides ginsengisegetis</name>
    <dbReference type="NCBI Taxonomy" id="661491"/>
    <lineage>
        <taxon>Bacteria</taxon>
        <taxon>Bacillati</taxon>
        <taxon>Actinomycetota</taxon>
        <taxon>Actinomycetes</taxon>
        <taxon>Propionibacteriales</taxon>
        <taxon>Nocardioidaceae</taxon>
        <taxon>Nocardioides</taxon>
    </lineage>
</organism>
<gene>
    <name evidence="2" type="ORF">FB382_002925</name>
</gene>
<comment type="caution">
    <text evidence="2">The sequence shown here is derived from an EMBL/GenBank/DDBJ whole genome shotgun (WGS) entry which is preliminary data.</text>
</comment>
<name>A0A7W3J1S8_9ACTN</name>
<keyword evidence="1" id="KW-1133">Transmembrane helix</keyword>
<keyword evidence="1" id="KW-0472">Membrane</keyword>
<reference evidence="2 3" key="1">
    <citation type="submission" date="2020-07" db="EMBL/GenBank/DDBJ databases">
        <title>Sequencing the genomes of 1000 actinobacteria strains.</title>
        <authorList>
            <person name="Klenk H.-P."/>
        </authorList>
    </citation>
    <scope>NUCLEOTIDE SEQUENCE [LARGE SCALE GENOMIC DNA]</scope>
    <source>
        <strain evidence="2 3">DSM 21349</strain>
    </source>
</reference>
<evidence type="ECO:0000313" key="3">
    <source>
        <dbReference type="Proteomes" id="UP000580910"/>
    </source>
</evidence>
<proteinExistence type="predicted"/>
<protein>
    <recommendedName>
        <fullName evidence="4">Capsular polysaccharide biosynthesis protein</fullName>
    </recommendedName>
</protein>
<evidence type="ECO:0000256" key="1">
    <source>
        <dbReference type="SAM" id="Phobius"/>
    </source>
</evidence>
<dbReference type="AlphaFoldDB" id="A0A7W3J1S8"/>
<feature type="transmembrane region" description="Helical" evidence="1">
    <location>
        <begin position="182"/>
        <end position="201"/>
    </location>
</feature>
<dbReference type="EMBL" id="JACGXA010000001">
    <property type="protein sequence ID" value="MBA8804634.1"/>
    <property type="molecule type" value="Genomic_DNA"/>
</dbReference>
<keyword evidence="1" id="KW-0812">Transmembrane</keyword>
<evidence type="ECO:0008006" key="4">
    <source>
        <dbReference type="Google" id="ProtNLM"/>
    </source>
</evidence>
<accession>A0A7W3J1S8</accession>
<dbReference type="Proteomes" id="UP000580910">
    <property type="component" value="Unassembled WGS sequence"/>
</dbReference>
<evidence type="ECO:0000313" key="2">
    <source>
        <dbReference type="EMBL" id="MBA8804634.1"/>
    </source>
</evidence>
<dbReference type="RefSeq" id="WP_182540296.1">
    <property type="nucleotide sequence ID" value="NZ_JACGXA010000001.1"/>
</dbReference>
<keyword evidence="3" id="KW-1185">Reference proteome</keyword>
<sequence length="215" mass="23434">MTTWDVMRALGRLWFVTFSLLVLVAMAVVHVETRPGIYWAQSKVQFFVSTASAPNRLERSDPDLVATAGLVERLVTGAVRESPSAGSVTLPGQGVRHGSAVVLPNTGGQWASNFSSSVLYIEAVGPSVSDVRKQIEERVRAIVSTLRTLQVGAGVDERNMITVAATPRHPDVQYRGIRTRRAVASSAVLGIGITIFLTVSLDRWLSRRRRLVGLR</sequence>